<comment type="caution">
    <text evidence="1">The sequence shown here is derived from an EMBL/GenBank/DDBJ whole genome shotgun (WGS) entry which is preliminary data.</text>
</comment>
<evidence type="ECO:0000313" key="2">
    <source>
        <dbReference type="Proteomes" id="UP001320706"/>
    </source>
</evidence>
<evidence type="ECO:0000313" key="1">
    <source>
        <dbReference type="EMBL" id="KAK8198460.1"/>
    </source>
</evidence>
<reference evidence="1" key="1">
    <citation type="submission" date="2024-02" db="EMBL/GenBank/DDBJ databases">
        <title>Metagenome Assembled Genome of Zalaria obscura JY119.</title>
        <authorList>
            <person name="Vighnesh L."/>
            <person name="Jagadeeshwari U."/>
            <person name="Venkata Ramana C."/>
            <person name="Sasikala C."/>
        </authorList>
    </citation>
    <scope>NUCLEOTIDE SEQUENCE</scope>
    <source>
        <strain evidence="1">JY119</strain>
    </source>
</reference>
<accession>A0ACC3S5F3</accession>
<gene>
    <name evidence="1" type="ORF">M8818_006325</name>
</gene>
<organism evidence="1 2">
    <name type="scientific">Zalaria obscura</name>
    <dbReference type="NCBI Taxonomy" id="2024903"/>
    <lineage>
        <taxon>Eukaryota</taxon>
        <taxon>Fungi</taxon>
        <taxon>Dikarya</taxon>
        <taxon>Ascomycota</taxon>
        <taxon>Pezizomycotina</taxon>
        <taxon>Dothideomycetes</taxon>
        <taxon>Dothideomycetidae</taxon>
        <taxon>Dothideales</taxon>
        <taxon>Zalariaceae</taxon>
        <taxon>Zalaria</taxon>
    </lineage>
</organism>
<dbReference type="EMBL" id="JAMKPW020000040">
    <property type="protein sequence ID" value="KAK8198460.1"/>
    <property type="molecule type" value="Genomic_DNA"/>
</dbReference>
<name>A0ACC3S5F3_9PEZI</name>
<proteinExistence type="predicted"/>
<protein>
    <submittedName>
        <fullName evidence="1">Uncharacterized protein</fullName>
    </submittedName>
</protein>
<keyword evidence="2" id="KW-1185">Reference proteome</keyword>
<sequence length="252" mass="28768">MSLYSNPLLTYLLEERHGHLWHEGPDHFLNSTPLDIIRHHLTKETDSNQNYLVIADRSDLEGQGLLVINLNFHGHIDALREKVYKTSDFVPSLDINHVSWVDSLRKAERPLFPRKSIALFAAVDLHPRMMMRKIHDTMNGGLDGRREGMGSIMADWESASSENFDEVVQQWRSNAREREWWNGAIVLVTQESWKEGEVVVVIETPESGHKVEKVQVKAGLAGELLLWLYVGLITAKEARSENGLDDLLNLLD</sequence>
<dbReference type="Proteomes" id="UP001320706">
    <property type="component" value="Unassembled WGS sequence"/>
</dbReference>